<dbReference type="GO" id="GO:0019867">
    <property type="term" value="C:outer membrane"/>
    <property type="evidence" value="ECO:0007669"/>
    <property type="project" value="InterPro"/>
</dbReference>
<evidence type="ECO:0000313" key="2">
    <source>
        <dbReference type="EMBL" id="KAA8486274.1"/>
    </source>
</evidence>
<dbReference type="InterPro" id="IPR032187">
    <property type="entry name" value="SusF/SusE-like_C"/>
</dbReference>
<reference evidence="2 3" key="1">
    <citation type="submission" date="2019-09" db="EMBL/GenBank/DDBJ databases">
        <title>Pararcticibacter amylolyticus gen. nov., sp. nov., isolated from a rottenly hemp rope, and reclassification of Pedobacter tournemirensis as Pararcticibacter tournemirensis comb. nov.</title>
        <authorList>
            <person name="Cai Y."/>
        </authorList>
    </citation>
    <scope>NUCLEOTIDE SEQUENCE [LARGE SCALE GENOMIC DNA]</scope>
    <source>
        <strain evidence="2 3">TF5-37.2-LB10</strain>
    </source>
</reference>
<feature type="domain" description="Outer membrane protein SusF/SusE-like C-terminal" evidence="1">
    <location>
        <begin position="72"/>
        <end position="169"/>
    </location>
</feature>
<evidence type="ECO:0000313" key="3">
    <source>
        <dbReference type="Proteomes" id="UP000322918"/>
    </source>
</evidence>
<organism evidence="2 3">
    <name type="scientific">Arcticibacter tournemirensis</name>
    <dbReference type="NCBI Taxonomy" id="699437"/>
    <lineage>
        <taxon>Bacteria</taxon>
        <taxon>Pseudomonadati</taxon>
        <taxon>Bacteroidota</taxon>
        <taxon>Sphingobacteriia</taxon>
        <taxon>Sphingobacteriales</taxon>
        <taxon>Sphingobacteriaceae</taxon>
        <taxon>Arcticibacter</taxon>
    </lineage>
</organism>
<dbReference type="RefSeq" id="WP_141816084.1">
    <property type="nucleotide sequence ID" value="NZ_VFPL01000001.1"/>
</dbReference>
<evidence type="ECO:0000259" key="1">
    <source>
        <dbReference type="Pfam" id="PF16411"/>
    </source>
</evidence>
<protein>
    <submittedName>
        <fullName evidence="2">SusF/SusE family outer membrane protein</fullName>
    </submittedName>
</protein>
<gene>
    <name evidence="2" type="ORF">F1649_01415</name>
</gene>
<sequence length="180" mass="19989">MKRSALLSISERFTNNYSSKISDYYSKNTEMNINIKKLLYGMIPAVLILMMASTGCSKKLEAGDPLPLIYKNVYLVGDATPAGWNIDSAKAMTRSTENTDIFTWTGPLKAGEIKFPTLRNWSSDSFMSLVAGQPITDSKAQLAPNARPDIHWKLTASEAGNYKITLDIRIPTVSFEKVQN</sequence>
<dbReference type="AlphaFoldDB" id="A0A5M9HLJ0"/>
<dbReference type="Pfam" id="PF16411">
    <property type="entry name" value="SusF_SusE"/>
    <property type="match status" value="1"/>
</dbReference>
<keyword evidence="3" id="KW-1185">Reference proteome</keyword>
<proteinExistence type="predicted"/>
<dbReference type="Gene3D" id="2.60.40.3620">
    <property type="match status" value="1"/>
</dbReference>
<dbReference type="OrthoDB" id="975117at2"/>
<dbReference type="EMBL" id="VWNE01000002">
    <property type="protein sequence ID" value="KAA8486274.1"/>
    <property type="molecule type" value="Genomic_DNA"/>
</dbReference>
<dbReference type="Proteomes" id="UP000322918">
    <property type="component" value="Unassembled WGS sequence"/>
</dbReference>
<dbReference type="GO" id="GO:2001070">
    <property type="term" value="F:starch binding"/>
    <property type="evidence" value="ECO:0007669"/>
    <property type="project" value="InterPro"/>
</dbReference>
<comment type="caution">
    <text evidence="2">The sequence shown here is derived from an EMBL/GenBank/DDBJ whole genome shotgun (WGS) entry which is preliminary data.</text>
</comment>
<accession>A0A5M9HLJ0</accession>
<name>A0A5M9HLJ0_9SPHI</name>